<evidence type="ECO:0000313" key="9">
    <source>
        <dbReference type="Proteomes" id="UP000730618"/>
    </source>
</evidence>
<reference evidence="8 9" key="1">
    <citation type="submission" date="2021-06" db="EMBL/GenBank/DDBJ databases">
        <authorList>
            <person name="Criscuolo A."/>
        </authorList>
    </citation>
    <scope>NUCLEOTIDE SEQUENCE [LARGE SCALE GENOMIC DNA]</scope>
    <source>
        <strain evidence="9">CIP 111802</strain>
    </source>
</reference>
<organism evidence="8 9">
    <name type="scientific">Paenibacillus allorhizosphaerae</name>
    <dbReference type="NCBI Taxonomy" id="2849866"/>
    <lineage>
        <taxon>Bacteria</taxon>
        <taxon>Bacillati</taxon>
        <taxon>Bacillota</taxon>
        <taxon>Bacilli</taxon>
        <taxon>Bacillales</taxon>
        <taxon>Paenibacillaceae</taxon>
        <taxon>Paenibacillus</taxon>
    </lineage>
</organism>
<dbReference type="EMBL" id="CAJVCE010000001">
    <property type="protein sequence ID" value="CAG7619066.1"/>
    <property type="molecule type" value="Genomic_DNA"/>
</dbReference>
<gene>
    <name evidence="8" type="ORF">PAECIP111802_00582</name>
</gene>
<evidence type="ECO:0000256" key="1">
    <source>
        <dbReference type="ARBA" id="ARBA00004651"/>
    </source>
</evidence>
<dbReference type="InterPro" id="IPR027379">
    <property type="entry name" value="CLS_N"/>
</dbReference>
<evidence type="ECO:0000313" key="8">
    <source>
        <dbReference type="EMBL" id="CAG7619066.1"/>
    </source>
</evidence>
<dbReference type="Proteomes" id="UP000730618">
    <property type="component" value="Unassembled WGS sequence"/>
</dbReference>
<evidence type="ECO:0000256" key="4">
    <source>
        <dbReference type="ARBA" id="ARBA00022989"/>
    </source>
</evidence>
<dbReference type="Pfam" id="PF13396">
    <property type="entry name" value="PLDc_N"/>
    <property type="match status" value="1"/>
</dbReference>
<protein>
    <recommendedName>
        <fullName evidence="7">Cardiolipin synthase N-terminal domain-containing protein</fullName>
    </recommendedName>
</protein>
<evidence type="ECO:0000256" key="3">
    <source>
        <dbReference type="ARBA" id="ARBA00022692"/>
    </source>
</evidence>
<keyword evidence="3 6" id="KW-0812">Transmembrane</keyword>
<accession>A0ABN7TBP5</accession>
<feature type="domain" description="Cardiolipin synthase N-terminal" evidence="7">
    <location>
        <begin position="18"/>
        <end position="62"/>
    </location>
</feature>
<name>A0ABN7TBP5_9BACL</name>
<evidence type="ECO:0000256" key="2">
    <source>
        <dbReference type="ARBA" id="ARBA00022475"/>
    </source>
</evidence>
<feature type="transmembrane region" description="Helical" evidence="6">
    <location>
        <begin position="6"/>
        <end position="27"/>
    </location>
</feature>
<evidence type="ECO:0000259" key="7">
    <source>
        <dbReference type="Pfam" id="PF13396"/>
    </source>
</evidence>
<evidence type="ECO:0000256" key="5">
    <source>
        <dbReference type="ARBA" id="ARBA00023136"/>
    </source>
</evidence>
<evidence type="ECO:0000256" key="6">
    <source>
        <dbReference type="SAM" id="Phobius"/>
    </source>
</evidence>
<keyword evidence="4 6" id="KW-1133">Transmembrane helix</keyword>
<comment type="subcellular location">
    <subcellularLocation>
        <location evidence="1">Cell membrane</location>
        <topology evidence="1">Multi-pass membrane protein</topology>
    </subcellularLocation>
</comment>
<dbReference type="RefSeq" id="WP_218096936.1">
    <property type="nucleotide sequence ID" value="NZ_CAJVCE010000001.1"/>
</dbReference>
<keyword evidence="2" id="KW-1003">Cell membrane</keyword>
<comment type="caution">
    <text evidence="8">The sequence shown here is derived from an EMBL/GenBank/DDBJ whole genome shotgun (WGS) entry which is preliminary data.</text>
</comment>
<keyword evidence="5 6" id="KW-0472">Membrane</keyword>
<sequence>MVSIIGVGLLFMLILFALNIITSVWAYNDCLSKGRSREFALLVLILTLIFPVMGLIVYLIIRNQ</sequence>
<feature type="transmembrane region" description="Helical" evidence="6">
    <location>
        <begin position="39"/>
        <end position="61"/>
    </location>
</feature>
<keyword evidence="9" id="KW-1185">Reference proteome</keyword>
<proteinExistence type="predicted"/>